<dbReference type="SUPFAM" id="SSF48498">
    <property type="entry name" value="Tetracyclin repressor-like, C-terminal domain"/>
    <property type="match status" value="1"/>
</dbReference>
<keyword evidence="1 2" id="KW-0238">DNA-binding</keyword>
<dbReference type="RefSeq" id="WP_111165919.1">
    <property type="nucleotide sequence ID" value="NZ_POUA01000023.1"/>
</dbReference>
<dbReference type="InterPro" id="IPR001647">
    <property type="entry name" value="HTH_TetR"/>
</dbReference>
<proteinExistence type="predicted"/>
<dbReference type="InterPro" id="IPR050109">
    <property type="entry name" value="HTH-type_TetR-like_transc_reg"/>
</dbReference>
<dbReference type="PANTHER" id="PTHR30055">
    <property type="entry name" value="HTH-TYPE TRANSCRIPTIONAL REGULATOR RUTR"/>
    <property type="match status" value="1"/>
</dbReference>
<reference evidence="4 5" key="1">
    <citation type="submission" date="2018-01" db="EMBL/GenBank/DDBJ databases">
        <title>Draft genome sequence of Sphaerisporangium sp. 7K107.</title>
        <authorList>
            <person name="Sahin N."/>
            <person name="Saygin H."/>
            <person name="Ay H."/>
        </authorList>
    </citation>
    <scope>NUCLEOTIDE SEQUENCE [LARGE SCALE GENOMIC DNA]</scope>
    <source>
        <strain evidence="4 5">7K107</strain>
    </source>
</reference>
<keyword evidence="5" id="KW-1185">Reference proteome</keyword>
<evidence type="ECO:0000313" key="4">
    <source>
        <dbReference type="EMBL" id="PZG54020.1"/>
    </source>
</evidence>
<comment type="caution">
    <text evidence="4">The sequence shown here is derived from an EMBL/GenBank/DDBJ whole genome shotgun (WGS) entry which is preliminary data.</text>
</comment>
<dbReference type="GO" id="GO:0000976">
    <property type="term" value="F:transcription cis-regulatory region binding"/>
    <property type="evidence" value="ECO:0007669"/>
    <property type="project" value="TreeGrafter"/>
</dbReference>
<dbReference type="GO" id="GO:0003700">
    <property type="term" value="F:DNA-binding transcription factor activity"/>
    <property type="evidence" value="ECO:0007669"/>
    <property type="project" value="TreeGrafter"/>
</dbReference>
<dbReference type="Gene3D" id="1.10.357.10">
    <property type="entry name" value="Tetracycline Repressor, domain 2"/>
    <property type="match status" value="1"/>
</dbReference>
<dbReference type="SUPFAM" id="SSF46689">
    <property type="entry name" value="Homeodomain-like"/>
    <property type="match status" value="1"/>
</dbReference>
<dbReference type="PANTHER" id="PTHR30055:SF226">
    <property type="entry name" value="HTH-TYPE TRANSCRIPTIONAL REGULATOR PKSA"/>
    <property type="match status" value="1"/>
</dbReference>
<dbReference type="Pfam" id="PF17940">
    <property type="entry name" value="TetR_C_31"/>
    <property type="match status" value="1"/>
</dbReference>
<dbReference type="PRINTS" id="PR00455">
    <property type="entry name" value="HTHTETR"/>
</dbReference>
<sequence length="205" mass="21749">MAERSADRGRATRQRLLAAAGPLVGEVGWSGVTTRLVAERAGLAPGLVHYHFASVTDLLVAACTAHARAMLDETARRLTAHADVAAGITWLLGELSRYTGADPASLLLNEAFMAAARVPALRAELAGLLAGFRSEVTGWLHRERPEADAEALAVLLAAVIDGIMLHRAVDPATDLAALERPLRLLFAGRGDLPAPRPRPGHIARR</sequence>
<accession>A0A2W2HTM0</accession>
<evidence type="ECO:0000313" key="5">
    <source>
        <dbReference type="Proteomes" id="UP000248544"/>
    </source>
</evidence>
<dbReference type="InterPro" id="IPR036271">
    <property type="entry name" value="Tet_transcr_reg_TetR-rel_C_sf"/>
</dbReference>
<dbReference type="PROSITE" id="PS50977">
    <property type="entry name" value="HTH_TETR_2"/>
    <property type="match status" value="1"/>
</dbReference>
<name>A0A2W2HTM0_9ACTN</name>
<dbReference type="InterPro" id="IPR041583">
    <property type="entry name" value="TetR_C_31"/>
</dbReference>
<dbReference type="InterPro" id="IPR009057">
    <property type="entry name" value="Homeodomain-like_sf"/>
</dbReference>
<feature type="DNA-binding region" description="H-T-H motif" evidence="2">
    <location>
        <begin position="33"/>
        <end position="52"/>
    </location>
</feature>
<feature type="domain" description="HTH tetR-type" evidence="3">
    <location>
        <begin position="10"/>
        <end position="70"/>
    </location>
</feature>
<dbReference type="Pfam" id="PF00440">
    <property type="entry name" value="TetR_N"/>
    <property type="match status" value="1"/>
</dbReference>
<protein>
    <submittedName>
        <fullName evidence="4">TetR/AcrR family transcriptional regulator</fullName>
    </submittedName>
</protein>
<organism evidence="4 5">
    <name type="scientific">Spongiactinospora gelatinilytica</name>
    <dbReference type="NCBI Taxonomy" id="2666298"/>
    <lineage>
        <taxon>Bacteria</taxon>
        <taxon>Bacillati</taxon>
        <taxon>Actinomycetota</taxon>
        <taxon>Actinomycetes</taxon>
        <taxon>Streptosporangiales</taxon>
        <taxon>Streptosporangiaceae</taxon>
        <taxon>Spongiactinospora</taxon>
    </lineage>
</organism>
<dbReference type="AlphaFoldDB" id="A0A2W2HTM0"/>
<evidence type="ECO:0000256" key="1">
    <source>
        <dbReference type="ARBA" id="ARBA00023125"/>
    </source>
</evidence>
<evidence type="ECO:0000256" key="2">
    <source>
        <dbReference type="PROSITE-ProRule" id="PRU00335"/>
    </source>
</evidence>
<dbReference type="EMBL" id="POUA01000023">
    <property type="protein sequence ID" value="PZG54020.1"/>
    <property type="molecule type" value="Genomic_DNA"/>
</dbReference>
<dbReference type="Proteomes" id="UP000248544">
    <property type="component" value="Unassembled WGS sequence"/>
</dbReference>
<evidence type="ECO:0000259" key="3">
    <source>
        <dbReference type="PROSITE" id="PS50977"/>
    </source>
</evidence>
<gene>
    <name evidence="4" type="ORF">C1I98_05190</name>
</gene>